<comment type="caution">
    <text evidence="3">The sequence shown here is derived from an EMBL/GenBank/DDBJ whole genome shotgun (WGS) entry which is preliminary data.</text>
</comment>
<dbReference type="PANTHER" id="PTHR43434:SF13">
    <property type="entry name" value="PHOSPHOGLYCOLATE PHOSPHATASE"/>
    <property type="match status" value="1"/>
</dbReference>
<accession>A0A3N9UJE2</accession>
<dbReference type="GO" id="GO:0005829">
    <property type="term" value="C:cytosol"/>
    <property type="evidence" value="ECO:0007669"/>
    <property type="project" value="TreeGrafter"/>
</dbReference>
<organism evidence="3 4">
    <name type="scientific">Lysinibacillus composti</name>
    <dbReference type="NCBI Taxonomy" id="720633"/>
    <lineage>
        <taxon>Bacteria</taxon>
        <taxon>Bacillati</taxon>
        <taxon>Bacillota</taxon>
        <taxon>Bacilli</taxon>
        <taxon>Bacillales</taxon>
        <taxon>Bacillaceae</taxon>
        <taxon>Lysinibacillus</taxon>
    </lineage>
</organism>
<dbReference type="SFLD" id="SFLDS00003">
    <property type="entry name" value="Haloacid_Dehalogenase"/>
    <property type="match status" value="1"/>
</dbReference>
<dbReference type="EMBL" id="RRCT01000001">
    <property type="protein sequence ID" value="RQW76045.1"/>
    <property type="molecule type" value="Genomic_DNA"/>
</dbReference>
<dbReference type="InterPro" id="IPR041492">
    <property type="entry name" value="HAD_2"/>
</dbReference>
<dbReference type="SUPFAM" id="SSF56784">
    <property type="entry name" value="HAD-like"/>
    <property type="match status" value="1"/>
</dbReference>
<dbReference type="InterPro" id="IPR023198">
    <property type="entry name" value="PGP-like_dom2"/>
</dbReference>
<dbReference type="InterPro" id="IPR023214">
    <property type="entry name" value="HAD_sf"/>
</dbReference>
<dbReference type="Gene3D" id="3.40.50.1000">
    <property type="entry name" value="HAD superfamily/HAD-like"/>
    <property type="match status" value="1"/>
</dbReference>
<name>A0A3N9UJE2_9BACI</name>
<dbReference type="RefSeq" id="WP_124761493.1">
    <property type="nucleotide sequence ID" value="NZ_JAFBDY010000001.1"/>
</dbReference>
<dbReference type="InterPro" id="IPR036412">
    <property type="entry name" value="HAD-like_sf"/>
</dbReference>
<dbReference type="Proteomes" id="UP000274033">
    <property type="component" value="Unassembled WGS sequence"/>
</dbReference>
<dbReference type="Pfam" id="PF13419">
    <property type="entry name" value="HAD_2"/>
    <property type="match status" value="1"/>
</dbReference>
<dbReference type="Gene3D" id="1.10.150.240">
    <property type="entry name" value="Putative phosphatase, domain 2"/>
    <property type="match status" value="1"/>
</dbReference>
<keyword evidence="2" id="KW-0460">Magnesium</keyword>
<dbReference type="GO" id="GO:0008967">
    <property type="term" value="F:phosphoglycolate phosphatase activity"/>
    <property type="evidence" value="ECO:0007669"/>
    <property type="project" value="TreeGrafter"/>
</dbReference>
<evidence type="ECO:0000313" key="3">
    <source>
        <dbReference type="EMBL" id="RQW76045.1"/>
    </source>
</evidence>
<dbReference type="InterPro" id="IPR050155">
    <property type="entry name" value="HAD-like_hydrolase_sf"/>
</dbReference>
<sequence length="206" mass="23948">MKYIIFDFDGTLANSSDVFIKAWNVFANTYHYDPITYEDVLATKHLTLHQRAKQFNFPMHKLPMIIPKVYKYFNDHIQEVNLFDGIKEMLESLDREGYKIAILSSNAKENIELLLQTEQINAVSEVLTSSRIFAKDVVLKKFMKQQKLTPDQIVYVGDELRDILACNKVKIPFMWVSWGIDGIEIIEKENPKYVVHTPSEILNTLS</sequence>
<proteinExistence type="predicted"/>
<keyword evidence="1 3" id="KW-0378">Hydrolase</keyword>
<dbReference type="OrthoDB" id="9792518at2"/>
<dbReference type="AlphaFoldDB" id="A0A3N9UJE2"/>
<dbReference type="GO" id="GO:0006281">
    <property type="term" value="P:DNA repair"/>
    <property type="evidence" value="ECO:0007669"/>
    <property type="project" value="TreeGrafter"/>
</dbReference>
<keyword evidence="4" id="KW-1185">Reference proteome</keyword>
<dbReference type="SFLD" id="SFLDG01129">
    <property type="entry name" value="C1.5:_HAD__Beta-PGM__Phosphata"/>
    <property type="match status" value="1"/>
</dbReference>
<protein>
    <submittedName>
        <fullName evidence="3">HAD family hydrolase</fullName>
    </submittedName>
</protein>
<evidence type="ECO:0000256" key="2">
    <source>
        <dbReference type="ARBA" id="ARBA00022842"/>
    </source>
</evidence>
<evidence type="ECO:0000313" key="4">
    <source>
        <dbReference type="Proteomes" id="UP000274033"/>
    </source>
</evidence>
<reference evidence="3 4" key="1">
    <citation type="journal article" date="2013" name="J. Microbiol.">
        <title>Lysinibacillus chungkukjangi sp. nov., isolated from Chungkukjang, Korean fermented soybean food.</title>
        <authorList>
            <person name="Kim S.J."/>
            <person name="Jang Y.H."/>
            <person name="Hamada M."/>
            <person name="Ahn J.H."/>
            <person name="Weon H.Y."/>
            <person name="Suzuki K."/>
            <person name="Whang K.S."/>
            <person name="Kwon S.W."/>
        </authorList>
    </citation>
    <scope>NUCLEOTIDE SEQUENCE [LARGE SCALE GENOMIC DNA]</scope>
    <source>
        <strain evidence="3 4">MCCC 1A12701</strain>
    </source>
</reference>
<gene>
    <name evidence="3" type="ORF">EBB45_00365</name>
</gene>
<evidence type="ECO:0000256" key="1">
    <source>
        <dbReference type="ARBA" id="ARBA00022801"/>
    </source>
</evidence>
<dbReference type="PANTHER" id="PTHR43434">
    <property type="entry name" value="PHOSPHOGLYCOLATE PHOSPHATASE"/>
    <property type="match status" value="1"/>
</dbReference>